<feature type="transmembrane region" description="Helical" evidence="1">
    <location>
        <begin position="206"/>
        <end position="231"/>
    </location>
</feature>
<feature type="transmembrane region" description="Helical" evidence="1">
    <location>
        <begin position="39"/>
        <end position="59"/>
    </location>
</feature>
<dbReference type="RefSeq" id="WP_253362128.1">
    <property type="nucleotide sequence ID" value="NZ_JAIULA010000032.1"/>
</dbReference>
<keyword evidence="4" id="KW-1185">Reference proteome</keyword>
<feature type="domain" description="YdbS-like PH" evidence="2">
    <location>
        <begin position="237"/>
        <end position="322"/>
    </location>
</feature>
<comment type="caution">
    <text evidence="3">The sequence shown here is derived from an EMBL/GenBank/DDBJ whole genome shotgun (WGS) entry which is preliminary data.</text>
</comment>
<sequence length="477" mass="55828">MSSFYRLHPLMILQQSFITAKKQATIYFLTVTLFLVHKYFYAILLFCGVTFWCLGNAFYQWLFFKYRFEQDQLVIKKGLFIKKQLIVPYNRIQSLQRQVWFVFKPLGIISLIIETAGTTAENVKLLAVKEIVYDHLTALRQGERDQTLATKPHPFGPQFEVTTRDIWRFSLTDQSVFMMLIAWVFFFDSLKGWLPKKLLESRLEILILSGFISLLFGVLLLVGLVILATLFKNYVCYYHFKVWRQNDDLFIERGLFTRSTLTIPLHRIQAIQIKQNFFRVWLKLASVELILAAGKGNENDDTVDDDTFYLLPIIAQPQVLATLQHLLPEWHLTEAKLENLNQGPRWLFLRFSFLFAAVMFITGFWLNLYLGIAAAVLGLLLIWRTWWSSYHQAAGMIGNQLLYLKKVSGFNLKTLITPQNKVQCQKIRTTWWLKTKQLGHFSWQIKKGLGMEKVQLKYLSLEDCKALRKLATIIGYR</sequence>
<dbReference type="PANTHER" id="PTHR34473">
    <property type="entry name" value="UPF0699 TRANSMEMBRANE PROTEIN YDBS"/>
    <property type="match status" value="1"/>
</dbReference>
<feature type="transmembrane region" description="Helical" evidence="1">
    <location>
        <begin position="346"/>
        <end position="362"/>
    </location>
</feature>
<dbReference type="EMBL" id="JAIULA010000032">
    <property type="protein sequence ID" value="MCP0887970.1"/>
    <property type="molecule type" value="Genomic_DNA"/>
</dbReference>
<evidence type="ECO:0000256" key="1">
    <source>
        <dbReference type="SAM" id="Phobius"/>
    </source>
</evidence>
<proteinExistence type="predicted"/>
<keyword evidence="1" id="KW-1133">Transmembrane helix</keyword>
<dbReference type="PIRSF" id="PIRSF026631">
    <property type="entry name" value="UCP026631"/>
    <property type="match status" value="1"/>
</dbReference>
<dbReference type="Pfam" id="PF03703">
    <property type="entry name" value="bPH_2"/>
    <property type="match status" value="2"/>
</dbReference>
<evidence type="ECO:0000313" key="3">
    <source>
        <dbReference type="EMBL" id="MCP0887970.1"/>
    </source>
</evidence>
<name>A0A9X2JN35_9LACO</name>
<organism evidence="3 4">
    <name type="scientific">Ligilactobacillus ubinensis</name>
    <dbReference type="NCBI Taxonomy" id="2876789"/>
    <lineage>
        <taxon>Bacteria</taxon>
        <taxon>Bacillati</taxon>
        <taxon>Bacillota</taxon>
        <taxon>Bacilli</taxon>
        <taxon>Lactobacillales</taxon>
        <taxon>Lactobacillaceae</taxon>
        <taxon>Ligilactobacillus</taxon>
    </lineage>
</organism>
<protein>
    <submittedName>
        <fullName evidence="3">PH domain-containing protein</fullName>
    </submittedName>
</protein>
<keyword evidence="1" id="KW-0812">Transmembrane</keyword>
<evidence type="ECO:0000259" key="2">
    <source>
        <dbReference type="Pfam" id="PF03703"/>
    </source>
</evidence>
<gene>
    <name evidence="3" type="ORF">LB941_11570</name>
</gene>
<feature type="domain" description="YdbS-like PH" evidence="2">
    <location>
        <begin position="61"/>
        <end position="129"/>
    </location>
</feature>
<keyword evidence="1" id="KW-0472">Membrane</keyword>
<reference evidence="3 4" key="1">
    <citation type="journal article" date="2023" name="Int. J. Syst. Evol. Microbiol.">
        <title>Ligilactobacillus ubinensis sp. nov., a novel species isolated from the wild ferment of a durian fruit (Durio zibethinus).</title>
        <authorList>
            <person name="Heng Y.C."/>
            <person name="Menon N."/>
            <person name="Chen B."/>
            <person name="Loo B.Z.L."/>
            <person name="Wong G.W.J."/>
            <person name="Lim A.C.H."/>
            <person name="Silvaraju S."/>
            <person name="Kittelmann S."/>
        </authorList>
    </citation>
    <scope>NUCLEOTIDE SEQUENCE [LARGE SCALE GENOMIC DNA]</scope>
    <source>
        <strain evidence="3 4">WILCCON 0076</strain>
    </source>
</reference>
<dbReference type="InterPro" id="IPR005182">
    <property type="entry name" value="YdbS-like_PH"/>
</dbReference>
<dbReference type="Proteomes" id="UP001139006">
    <property type="component" value="Unassembled WGS sequence"/>
</dbReference>
<evidence type="ECO:0000313" key="4">
    <source>
        <dbReference type="Proteomes" id="UP001139006"/>
    </source>
</evidence>
<dbReference type="PANTHER" id="PTHR34473:SF2">
    <property type="entry name" value="UPF0699 TRANSMEMBRANE PROTEIN YDBT"/>
    <property type="match status" value="1"/>
</dbReference>
<dbReference type="AlphaFoldDB" id="A0A9X2JN35"/>
<accession>A0A9X2JN35</accession>
<feature type="transmembrane region" description="Helical" evidence="1">
    <location>
        <begin position="368"/>
        <end position="387"/>
    </location>
</feature>
<dbReference type="InterPro" id="IPR014529">
    <property type="entry name" value="UCP026631"/>
</dbReference>